<protein>
    <submittedName>
        <fullName evidence="1">Uncharacterized protein</fullName>
    </submittedName>
</protein>
<reference evidence="1 2" key="1">
    <citation type="journal article" date="2017" name="ISME J.">
        <title>Potential for microbial H2 and metal transformations associated with novel bacteria and archaea in deep terrestrial subsurface sediments.</title>
        <authorList>
            <person name="Hernsdorf A.W."/>
            <person name="Amano Y."/>
            <person name="Miyakawa K."/>
            <person name="Ise K."/>
            <person name="Suzuki Y."/>
            <person name="Anantharaman K."/>
            <person name="Probst A."/>
            <person name="Burstein D."/>
            <person name="Thomas B.C."/>
            <person name="Banfield J.F."/>
        </authorList>
    </citation>
    <scope>NUCLEOTIDE SEQUENCE [LARGE SCALE GENOMIC DNA]</scope>
    <source>
        <strain evidence="1">HGW-Wallbacteria-1</strain>
    </source>
</reference>
<organism evidence="1 2">
    <name type="scientific">Candidatus Wallbacteria bacterium HGW-Wallbacteria-1</name>
    <dbReference type="NCBI Taxonomy" id="2013854"/>
    <lineage>
        <taxon>Bacteria</taxon>
        <taxon>Candidatus Walliibacteriota</taxon>
    </lineage>
</organism>
<dbReference type="PANTHER" id="PTHR12526:SF600">
    <property type="entry name" value="GLYCOSYL TRANSFERASE GROUP 1"/>
    <property type="match status" value="1"/>
</dbReference>
<name>A0A2N1PVC5_9BACT</name>
<dbReference type="SUPFAM" id="SSF53756">
    <property type="entry name" value="UDP-Glycosyltransferase/glycogen phosphorylase"/>
    <property type="match status" value="1"/>
</dbReference>
<dbReference type="EMBL" id="PGXC01000001">
    <property type="protein sequence ID" value="PKK92276.1"/>
    <property type="molecule type" value="Genomic_DNA"/>
</dbReference>
<dbReference type="AlphaFoldDB" id="A0A2N1PVC5"/>
<dbReference type="GO" id="GO:0016757">
    <property type="term" value="F:glycosyltransferase activity"/>
    <property type="evidence" value="ECO:0007669"/>
    <property type="project" value="TreeGrafter"/>
</dbReference>
<evidence type="ECO:0000313" key="1">
    <source>
        <dbReference type="EMBL" id="PKK92276.1"/>
    </source>
</evidence>
<dbReference type="Gene3D" id="3.40.50.2000">
    <property type="entry name" value="Glycogen Phosphorylase B"/>
    <property type="match status" value="1"/>
</dbReference>
<accession>A0A2N1PVC5</accession>
<dbReference type="Pfam" id="PF13692">
    <property type="entry name" value="Glyco_trans_1_4"/>
    <property type="match status" value="1"/>
</dbReference>
<gene>
    <name evidence="1" type="ORF">CVV64_02355</name>
</gene>
<comment type="caution">
    <text evidence="1">The sequence shown here is derived from an EMBL/GenBank/DDBJ whole genome shotgun (WGS) entry which is preliminary data.</text>
</comment>
<dbReference type="PANTHER" id="PTHR12526">
    <property type="entry name" value="GLYCOSYLTRANSFERASE"/>
    <property type="match status" value="1"/>
</dbReference>
<evidence type="ECO:0000313" key="2">
    <source>
        <dbReference type="Proteomes" id="UP000233256"/>
    </source>
</evidence>
<proteinExistence type="predicted"/>
<sequence>MKGQIIYFFSPVFWNSLFQRHQQLMVRMARENTVIFIEPFTALPEAAVRRNPVRPLRRINRGLVVMSSLVMVRSTDYPVVGKWHLEALVSRARRVAGELNPGGREILWLARHDCSEVRKYLNAALVCYDCADEHWAFSVADRNDTFDGPGRRGKVIALEEMNTLRQADLVFAVSETLARRIRLVNPSVHVVGNGADKSIFDYRRVKSARMNCGIRGGIGFTGAVFEWVDLDLLAEAAEEYPSYPFLIAGPVRQSLERRGMPPNICFTGPIPYSRLPEFLGSLDLALVPFRVNHLTRASDPIKVYEYLSMGLPVISTPIYSGNSGTMPVTIGKNREHFIYSIASLLEKGSGEEEALMMDERRGWVADWDQRFRQIESIIAEALS</sequence>
<dbReference type="Proteomes" id="UP000233256">
    <property type="component" value="Unassembled WGS sequence"/>
</dbReference>